<accession>A0ABP0NW89</accession>
<dbReference type="Proteomes" id="UP001642484">
    <property type="component" value="Unassembled WGS sequence"/>
</dbReference>
<protein>
    <submittedName>
        <fullName evidence="1">Uncharacterized protein</fullName>
    </submittedName>
</protein>
<proteinExistence type="predicted"/>
<organism evidence="1 2">
    <name type="scientific">Durusdinium trenchii</name>
    <dbReference type="NCBI Taxonomy" id="1381693"/>
    <lineage>
        <taxon>Eukaryota</taxon>
        <taxon>Sar</taxon>
        <taxon>Alveolata</taxon>
        <taxon>Dinophyceae</taxon>
        <taxon>Suessiales</taxon>
        <taxon>Symbiodiniaceae</taxon>
        <taxon>Durusdinium</taxon>
    </lineage>
</organism>
<name>A0ABP0NW89_9DINO</name>
<dbReference type="EMBL" id="CAXAMN010022162">
    <property type="protein sequence ID" value="CAK9066977.1"/>
    <property type="molecule type" value="Genomic_DNA"/>
</dbReference>
<sequence length="439" mass="49328">MLNDGGDITMENALNATNALLLHLKKPNIVDLPRGSVLPSDLPLNAVSDNSKVRHIFDMVVPVELPIALKEQVTQAGKDKRFHDLPAPFGLKASPGMQFDFQLAAVPLPDRPGKYFLLKHISFSEQTVYVSSDSKNIRKALQYMFEKMGGFQTQSFALSPAGAASSDRKTFYDGLSDDKIDEGFDFIEQYGPRSHHCNTQLRWITKQLISEDSPIKDWPERLVKEALRNLMTDGVLALPVHDFPLTLVDVNPSVLFILEKFFPLFRDKALGTHGVPNVGKTPLGRIVAVAMSQGEAGRQDRLDIFDDGPLPEQPMRKLKGFCDIGNTVLTKERWGGAKFQQGQTRYISNDLDLTAEPRPKRNVTTLSRKDFMQILEPVWMQGSSVSDIEAVLKRTCILIMTKHFMYWRPATESEVSVERIDLCTIAKATSIYLRSLYLM</sequence>
<evidence type="ECO:0000313" key="2">
    <source>
        <dbReference type="Proteomes" id="UP001642484"/>
    </source>
</evidence>
<gene>
    <name evidence="1" type="ORF">CCMP2556_LOCUS32915</name>
</gene>
<comment type="caution">
    <text evidence="1">The sequence shown here is derived from an EMBL/GenBank/DDBJ whole genome shotgun (WGS) entry which is preliminary data.</text>
</comment>
<evidence type="ECO:0000313" key="1">
    <source>
        <dbReference type="EMBL" id="CAK9066977.1"/>
    </source>
</evidence>
<keyword evidence="2" id="KW-1185">Reference proteome</keyword>
<reference evidence="1 2" key="1">
    <citation type="submission" date="2024-02" db="EMBL/GenBank/DDBJ databases">
        <authorList>
            <person name="Chen Y."/>
            <person name="Shah S."/>
            <person name="Dougan E. K."/>
            <person name="Thang M."/>
            <person name="Chan C."/>
        </authorList>
    </citation>
    <scope>NUCLEOTIDE SEQUENCE [LARGE SCALE GENOMIC DNA]</scope>
</reference>